<protein>
    <submittedName>
        <fullName evidence="3">Uncharacterized protein</fullName>
    </submittedName>
</protein>
<comment type="caution">
    <text evidence="3">The sequence shown here is derived from an EMBL/GenBank/DDBJ whole genome shotgun (WGS) entry which is preliminary data.</text>
</comment>
<dbReference type="Gene3D" id="1.10.287.1490">
    <property type="match status" value="1"/>
</dbReference>
<evidence type="ECO:0000313" key="3">
    <source>
        <dbReference type="EMBL" id="KDN95991.1"/>
    </source>
</evidence>
<dbReference type="AlphaFoldDB" id="A0A067A047"/>
<gene>
    <name evidence="3" type="ORF">EI16_06805</name>
</gene>
<keyword evidence="1" id="KW-0175">Coiled coil</keyword>
<keyword evidence="4" id="KW-1185">Reference proteome</keyword>
<organism evidence="3 4">
    <name type="scientific">Hydrogenovibrio marinus</name>
    <dbReference type="NCBI Taxonomy" id="28885"/>
    <lineage>
        <taxon>Bacteria</taxon>
        <taxon>Pseudomonadati</taxon>
        <taxon>Pseudomonadota</taxon>
        <taxon>Gammaproteobacteria</taxon>
        <taxon>Thiotrichales</taxon>
        <taxon>Piscirickettsiaceae</taxon>
        <taxon>Hydrogenovibrio</taxon>
    </lineage>
</organism>
<reference evidence="3 4" key="1">
    <citation type="submission" date="2014-04" db="EMBL/GenBank/DDBJ databases">
        <title>Draft genome sequence of Hydrogenovibrio marinus MH-110, a model organism for aerobic H2 metabolism.</title>
        <authorList>
            <person name="Cha H.J."/>
            <person name="Jo B.H."/>
            <person name="Hwang B.H."/>
        </authorList>
    </citation>
    <scope>NUCLEOTIDE SEQUENCE [LARGE SCALE GENOMIC DNA]</scope>
    <source>
        <strain evidence="3 4">MH-110</strain>
    </source>
</reference>
<name>A0A067A047_HYDMR</name>
<sequence length="446" mass="49683">MSQDNEPITPKANHRVIDAEPTRRPNPHFKASDDSKSADEPFKTKPSFFAHISSGVTRFFQKLGWVFLISVVGLLGYLSWANNQNDWQIEHINTLQAQVSQLKSDLSALKQQQVELSQSVDAKKGLTQEQQTQIESIALLESKLDTLQQQVNEAQSKSLSTHTPAETVPKNNAADTAATENVGVKAELTQLSLDVQEMKRQLARLNNGQARLVSENTQLKNQLAGTPSTLSANQLQHWAMQINTDWMLTGDQYKTLNALGVLQKAVEQSDLTEKSSLLTQIALDQQALQNQLNVPSTEAASQAIAKLRAWIKQWKPAEKTSLAATTSSNADGVSHETDAPQTVWQKLQQKLLSLFSVRKRDSDEALTQVEKIAQQEVIKQRFELLLDRLEWAMVSHSQYQLQSSRDAMVHFVESQLSEGKSAFDSLFQPVASLQFHARQPLKVVGG</sequence>
<accession>A0A067A047</accession>
<proteinExistence type="predicted"/>
<evidence type="ECO:0000313" key="4">
    <source>
        <dbReference type="Proteomes" id="UP000027341"/>
    </source>
</evidence>
<dbReference type="STRING" id="28885.EI16_06805"/>
<dbReference type="Proteomes" id="UP000027341">
    <property type="component" value="Unassembled WGS sequence"/>
</dbReference>
<evidence type="ECO:0000256" key="2">
    <source>
        <dbReference type="SAM" id="MobiDB-lite"/>
    </source>
</evidence>
<evidence type="ECO:0000256" key="1">
    <source>
        <dbReference type="SAM" id="Coils"/>
    </source>
</evidence>
<dbReference type="EMBL" id="JMIU01000001">
    <property type="protein sequence ID" value="KDN95991.1"/>
    <property type="molecule type" value="Genomic_DNA"/>
</dbReference>
<feature type="coiled-coil region" evidence="1">
    <location>
        <begin position="92"/>
        <end position="157"/>
    </location>
</feature>
<feature type="region of interest" description="Disordered" evidence="2">
    <location>
        <begin position="1"/>
        <end position="40"/>
    </location>
</feature>
<feature type="coiled-coil region" evidence="1">
    <location>
        <begin position="181"/>
        <end position="222"/>
    </location>
</feature>
<dbReference type="RefSeq" id="WP_035628968.1">
    <property type="nucleotide sequence ID" value="NZ_AP020335.1"/>
</dbReference>
<feature type="compositionally biased region" description="Basic and acidic residues" evidence="2">
    <location>
        <begin position="30"/>
        <end position="40"/>
    </location>
</feature>